<name>A0A7T4DQ97_AERJA</name>
<dbReference type="RefSeq" id="WP_042032050.1">
    <property type="nucleotide sequence ID" value="NZ_CAWMFX010000037.1"/>
</dbReference>
<dbReference type="PANTHER" id="PTHR30160:SF1">
    <property type="entry name" value="LIPOPOLYSACCHARIDE 1,2-N-ACETYLGLUCOSAMINETRANSFERASE-RELATED"/>
    <property type="match status" value="1"/>
</dbReference>
<dbReference type="Gene3D" id="3.40.50.2000">
    <property type="entry name" value="Glycogen Phosphorylase B"/>
    <property type="match status" value="2"/>
</dbReference>
<proteinExistence type="predicted"/>
<evidence type="ECO:0000313" key="3">
    <source>
        <dbReference type="EMBL" id="QQB20254.1"/>
    </source>
</evidence>
<accession>A0A7T4DQ97</accession>
<dbReference type="EMBL" id="CP066092">
    <property type="protein sequence ID" value="QQB20254.1"/>
    <property type="molecule type" value="Genomic_DNA"/>
</dbReference>
<dbReference type="Pfam" id="PF01075">
    <property type="entry name" value="Glyco_transf_9"/>
    <property type="match status" value="1"/>
</dbReference>
<protein>
    <submittedName>
        <fullName evidence="3">Glycosyltransferase family 9 protein</fullName>
    </submittedName>
</protein>
<evidence type="ECO:0000256" key="1">
    <source>
        <dbReference type="ARBA" id="ARBA00022676"/>
    </source>
</evidence>
<gene>
    <name evidence="3" type="ORF">I6H43_01490</name>
</gene>
<dbReference type="SUPFAM" id="SSF53756">
    <property type="entry name" value="UDP-Glycosyltransferase/glycogen phosphorylase"/>
    <property type="match status" value="1"/>
</dbReference>
<evidence type="ECO:0000313" key="4">
    <source>
        <dbReference type="Proteomes" id="UP000595481"/>
    </source>
</evidence>
<keyword evidence="1" id="KW-0328">Glycosyltransferase</keyword>
<dbReference type="PANTHER" id="PTHR30160">
    <property type="entry name" value="TETRAACYLDISACCHARIDE 4'-KINASE-RELATED"/>
    <property type="match status" value="1"/>
</dbReference>
<dbReference type="InterPro" id="IPR002201">
    <property type="entry name" value="Glyco_trans_9"/>
</dbReference>
<evidence type="ECO:0000256" key="2">
    <source>
        <dbReference type="ARBA" id="ARBA00022679"/>
    </source>
</evidence>
<keyword evidence="2" id="KW-0808">Transferase</keyword>
<sequence>MKKVRDILRRFDGQRRQWTSGIERSLLAWLARGSLLPPGEAPPRRILVVRSNNRIGNNLFLLPFLQQVQKTHPGAEIELVCSKGPLLPLFTALNLHRIHLIRLQGKGLISALPALWQLRQQRYDRVYVPFASSTDHLLAAWVRGCEKRGFDDAKGDAIFARPEPIEEDRHYAYRPLRLLGVDAGPEQQIALGLPMATRHPQLAELARAHPGQPLIGFFTGARKGKGLSPIQWQRLLAQLRRQAPDAVMLQFNDPAAPLPLVGDATLSLTSLCEFAAVTAGLSLFVSCDTGPLHLAAASGVPCLGLFTQTDPRHYGCLGAQHHNLVVTDRNQITLDRQWLNRVLERERPSLPSAPLLIKQSAPQPLNLQQAC</sequence>
<dbReference type="Proteomes" id="UP000595481">
    <property type="component" value="Chromosome"/>
</dbReference>
<dbReference type="GeneID" id="69549916"/>
<reference evidence="3 4" key="1">
    <citation type="submission" date="2020-12" db="EMBL/GenBank/DDBJ databases">
        <title>FDA dAtabase for Regulatory Grade micrObial Sequences (FDA-ARGOS): Supporting development and validation of Infectious Disease Dx tests.</title>
        <authorList>
            <person name="Sproer C."/>
            <person name="Gronow S."/>
            <person name="Severitt S."/>
            <person name="Schroder I."/>
            <person name="Tallon L."/>
            <person name="Sadzewicz L."/>
            <person name="Zhao X."/>
            <person name="Boylan J."/>
            <person name="Ott S."/>
            <person name="Bowen H."/>
            <person name="Vavikolanu K."/>
            <person name="Mehta A."/>
            <person name="Aluvathingal J."/>
            <person name="Nadendla S."/>
            <person name="Lowell S."/>
            <person name="Myers T."/>
            <person name="Yan Y."/>
            <person name="Sichtig H."/>
        </authorList>
    </citation>
    <scope>NUCLEOTIDE SEQUENCE [LARGE SCALE GENOMIC DNA]</scope>
    <source>
        <strain evidence="3 4">FDAARGOS_986</strain>
    </source>
</reference>
<organism evidence="3 4">
    <name type="scientific">Aeromonas jandaei</name>
    <dbReference type="NCBI Taxonomy" id="650"/>
    <lineage>
        <taxon>Bacteria</taxon>
        <taxon>Pseudomonadati</taxon>
        <taxon>Pseudomonadota</taxon>
        <taxon>Gammaproteobacteria</taxon>
        <taxon>Aeromonadales</taxon>
        <taxon>Aeromonadaceae</taxon>
        <taxon>Aeromonas</taxon>
    </lineage>
</organism>
<dbReference type="InterPro" id="IPR051199">
    <property type="entry name" value="LPS_LOS_Heptosyltrfase"/>
</dbReference>
<keyword evidence="4" id="KW-1185">Reference proteome</keyword>
<dbReference type="CDD" id="cd03789">
    <property type="entry name" value="GT9_LPS_heptosyltransferase"/>
    <property type="match status" value="1"/>
</dbReference>